<evidence type="ECO:0000313" key="1">
    <source>
        <dbReference type="EMBL" id="CAI9716288.1"/>
    </source>
</evidence>
<dbReference type="Proteomes" id="UP001162480">
    <property type="component" value="Chromosome 1"/>
</dbReference>
<accession>A0AA36EY68</accession>
<dbReference type="EMBL" id="OX597814">
    <property type="protein sequence ID" value="CAI9716288.1"/>
    <property type="molecule type" value="Genomic_DNA"/>
</dbReference>
<proteinExistence type="predicted"/>
<organism evidence="1 2">
    <name type="scientific">Octopus vulgaris</name>
    <name type="common">Common octopus</name>
    <dbReference type="NCBI Taxonomy" id="6645"/>
    <lineage>
        <taxon>Eukaryota</taxon>
        <taxon>Metazoa</taxon>
        <taxon>Spiralia</taxon>
        <taxon>Lophotrochozoa</taxon>
        <taxon>Mollusca</taxon>
        <taxon>Cephalopoda</taxon>
        <taxon>Coleoidea</taxon>
        <taxon>Octopodiformes</taxon>
        <taxon>Octopoda</taxon>
        <taxon>Incirrata</taxon>
        <taxon>Octopodidae</taxon>
        <taxon>Octopus</taxon>
    </lineage>
</organism>
<sequence>MRHVYMHCNMGSDVITPVELVDALNANGGVSNTVAELVDINKPTVEHFEQENLEIIGKLQNIGDHMEVQFDSMRNSASVYENLNLPLIATDNLINVTTNDINKGNCENESDEYCASNENRHC</sequence>
<keyword evidence="2" id="KW-1185">Reference proteome</keyword>
<evidence type="ECO:0000313" key="2">
    <source>
        <dbReference type="Proteomes" id="UP001162480"/>
    </source>
</evidence>
<reference evidence="1" key="1">
    <citation type="submission" date="2023-08" db="EMBL/GenBank/DDBJ databases">
        <authorList>
            <person name="Alioto T."/>
            <person name="Alioto T."/>
            <person name="Gomez Garrido J."/>
        </authorList>
    </citation>
    <scope>NUCLEOTIDE SEQUENCE</scope>
</reference>
<gene>
    <name evidence="1" type="ORF">OCTVUL_1B028743</name>
</gene>
<protein>
    <submittedName>
        <fullName evidence="1">Uncharacterized protein</fullName>
    </submittedName>
</protein>
<name>A0AA36EY68_OCTVU</name>
<dbReference type="AlphaFoldDB" id="A0AA36EY68"/>